<dbReference type="Proteomes" id="UP000315369">
    <property type="component" value="Unassembled WGS sequence"/>
</dbReference>
<evidence type="ECO:0000313" key="2">
    <source>
        <dbReference type="Proteomes" id="UP000315369"/>
    </source>
</evidence>
<organism evidence="1 2">
    <name type="scientific">Myxococcus llanfairpwllgwyngyllgogerychwyrndrobwllllantysiliogogogochensis</name>
    <dbReference type="NCBI Taxonomy" id="2590453"/>
    <lineage>
        <taxon>Bacteria</taxon>
        <taxon>Pseudomonadati</taxon>
        <taxon>Myxococcota</taxon>
        <taxon>Myxococcia</taxon>
        <taxon>Myxococcales</taxon>
        <taxon>Cystobacterineae</taxon>
        <taxon>Myxococcaceae</taxon>
        <taxon>Myxococcus</taxon>
    </lineage>
</organism>
<sequence length="131" mass="13940">MALTAFTSRLGLGQGRIRPQRATPASGEYLFVLGDEEPGRRFELAPGDFAEVTQAVDVTGVDLVRAALRLRVPSAAPAGLAWEVSLVVDDVKYARCLGRPGRERLVGDMAANVSKLSGVHTVGVRLELVSP</sequence>
<dbReference type="RefSeq" id="WP_141646577.1">
    <property type="nucleotide sequence ID" value="NZ_VIFM01000175.1"/>
</dbReference>
<protein>
    <submittedName>
        <fullName evidence="1">Uncharacterized protein</fullName>
    </submittedName>
</protein>
<evidence type="ECO:0000313" key="1">
    <source>
        <dbReference type="EMBL" id="TQF11693.1"/>
    </source>
</evidence>
<gene>
    <name evidence="1" type="ORF">FJV41_33030</name>
</gene>
<accession>A0A540WRS4</accession>
<keyword evidence="2" id="KW-1185">Reference proteome</keyword>
<comment type="caution">
    <text evidence="1">The sequence shown here is derived from an EMBL/GenBank/DDBJ whole genome shotgun (WGS) entry which is preliminary data.</text>
</comment>
<dbReference type="AlphaFoldDB" id="A0A540WRS4"/>
<name>A0A540WRS4_9BACT</name>
<reference evidence="1 2" key="1">
    <citation type="submission" date="2019-06" db="EMBL/GenBank/DDBJ databases">
        <authorList>
            <person name="Livingstone P."/>
            <person name="Whitworth D."/>
        </authorList>
    </citation>
    <scope>NUCLEOTIDE SEQUENCE [LARGE SCALE GENOMIC DNA]</scope>
    <source>
        <strain evidence="1 2">AM401</strain>
    </source>
</reference>
<proteinExistence type="predicted"/>
<dbReference type="OrthoDB" id="5384080at2"/>
<dbReference type="EMBL" id="VIFM01000175">
    <property type="protein sequence ID" value="TQF11693.1"/>
    <property type="molecule type" value="Genomic_DNA"/>
</dbReference>